<reference evidence="3 4" key="1">
    <citation type="submission" date="2006-04" db="EMBL/GenBank/DDBJ databases">
        <authorList>
            <person name="Nierman W.C."/>
        </authorList>
    </citation>
    <scope>NUCLEOTIDE SEQUENCE [LARGE SCALE GENOMIC DNA]</scope>
    <source>
        <strain evidence="3 4">DW4/3-1</strain>
    </source>
</reference>
<evidence type="ECO:0000259" key="2">
    <source>
        <dbReference type="PROSITE" id="PS50076"/>
    </source>
</evidence>
<dbReference type="PROSITE" id="PS50076">
    <property type="entry name" value="DNAJ_2"/>
    <property type="match status" value="1"/>
</dbReference>
<dbReference type="NCBIfam" id="TIGR02266">
    <property type="entry name" value="gmx_TIGR02266"/>
    <property type="match status" value="1"/>
</dbReference>
<dbReference type="AlphaFoldDB" id="Q08XV9"/>
<gene>
    <name evidence="3" type="ORF">STIAU_8086</name>
</gene>
<dbReference type="SUPFAM" id="SSF46565">
    <property type="entry name" value="Chaperone J-domain"/>
    <property type="match status" value="1"/>
</dbReference>
<dbReference type="Pfam" id="PF07238">
    <property type="entry name" value="PilZ"/>
    <property type="match status" value="1"/>
</dbReference>
<dbReference type="Proteomes" id="UP000032702">
    <property type="component" value="Unassembled WGS sequence"/>
</dbReference>
<dbReference type="PATRIC" id="fig|378806.16.peg.4330"/>
<dbReference type="InterPro" id="IPR036869">
    <property type="entry name" value="J_dom_sf"/>
</dbReference>
<dbReference type="InterPro" id="IPR011752">
    <property type="entry name" value="PilV_Myxo-type"/>
</dbReference>
<dbReference type="Gene3D" id="2.40.10.220">
    <property type="entry name" value="predicted glycosyltransferase like domains"/>
    <property type="match status" value="1"/>
</dbReference>
<sequence length="329" mass="36029">MANYWIGDTSGRVLGPLTLQALRDLIGSGRLRAVNRASRDGDTWIPIQDFAEVRDLVASSLPTLAAEQKQAEALRAQLRGFQNLKTAHEVFGMKPSSSLDEVRLAFFRMAKRYSPEHLPADTSEALRQVSQETFDFLSQKMREVEALAPRGTPGRPPTPAPVAGRRLTPVPLASRPPTPAPVTGRPPPGSTAPMSPGALLATQVRQQITAPIYSTSEFVGLKPRDGERLQADIQVNARSVGLFTEHRMINLTTGGLFVPTPRPLRLGTQVDLTLRFEQPARTIEVRTTVIWENALSDGRQPAGYGLGLSGLRAEEKSFLQEFVRNHTKG</sequence>
<feature type="region of interest" description="Disordered" evidence="1">
    <location>
        <begin position="148"/>
        <end position="196"/>
    </location>
</feature>
<dbReference type="Gene3D" id="1.10.287.110">
    <property type="entry name" value="DnaJ domain"/>
    <property type="match status" value="1"/>
</dbReference>
<evidence type="ECO:0000313" key="3">
    <source>
        <dbReference type="EMBL" id="EAU65298.1"/>
    </source>
</evidence>
<dbReference type="InterPro" id="IPR001623">
    <property type="entry name" value="DnaJ_domain"/>
</dbReference>
<comment type="caution">
    <text evidence="3">The sequence shown here is derived from an EMBL/GenBank/DDBJ whole genome shotgun (WGS) entry which is preliminary data.</text>
</comment>
<name>Q08XV9_STIAD</name>
<dbReference type="SUPFAM" id="SSF141371">
    <property type="entry name" value="PilZ domain-like"/>
    <property type="match status" value="1"/>
</dbReference>
<feature type="domain" description="J" evidence="2">
    <location>
        <begin position="86"/>
        <end position="142"/>
    </location>
</feature>
<dbReference type="EMBL" id="AAMD01000086">
    <property type="protein sequence ID" value="EAU65298.1"/>
    <property type="molecule type" value="Genomic_DNA"/>
</dbReference>
<dbReference type="RefSeq" id="WP_002615442.1">
    <property type="nucleotide sequence ID" value="NC_014623.1"/>
</dbReference>
<feature type="compositionally biased region" description="Pro residues" evidence="1">
    <location>
        <begin position="174"/>
        <end position="190"/>
    </location>
</feature>
<evidence type="ECO:0000256" key="1">
    <source>
        <dbReference type="SAM" id="MobiDB-lite"/>
    </source>
</evidence>
<evidence type="ECO:0000313" key="4">
    <source>
        <dbReference type="Proteomes" id="UP000032702"/>
    </source>
</evidence>
<organism evidence="3 4">
    <name type="scientific">Stigmatella aurantiaca (strain DW4/3-1)</name>
    <dbReference type="NCBI Taxonomy" id="378806"/>
    <lineage>
        <taxon>Bacteria</taxon>
        <taxon>Pseudomonadati</taxon>
        <taxon>Myxococcota</taxon>
        <taxon>Myxococcia</taxon>
        <taxon>Myxococcales</taxon>
        <taxon>Cystobacterineae</taxon>
        <taxon>Archangiaceae</taxon>
        <taxon>Stigmatella</taxon>
    </lineage>
</organism>
<dbReference type="GO" id="GO:0035438">
    <property type="term" value="F:cyclic-di-GMP binding"/>
    <property type="evidence" value="ECO:0007669"/>
    <property type="project" value="InterPro"/>
</dbReference>
<proteinExistence type="predicted"/>
<dbReference type="InterPro" id="IPR009875">
    <property type="entry name" value="PilZ_domain"/>
</dbReference>
<protein>
    <submittedName>
        <fullName evidence="3">Type IV pilus assembly protein PilZ</fullName>
    </submittedName>
</protein>
<dbReference type="OrthoDB" id="5523213at2"/>
<accession>Q08XV9</accession>